<keyword evidence="1" id="KW-1133">Transmembrane helix</keyword>
<feature type="transmembrane region" description="Helical" evidence="1">
    <location>
        <begin position="32"/>
        <end position="50"/>
    </location>
</feature>
<reference evidence="3" key="1">
    <citation type="submission" date="2021-03" db="EMBL/GenBank/DDBJ databases">
        <title>Taxonomic study of Clostridium polyendosporum from meadow-gley soil under rice.</title>
        <authorList>
            <person name="Kobayashi H."/>
            <person name="Tanizawa Y."/>
            <person name="Yagura M."/>
        </authorList>
    </citation>
    <scope>NUCLEOTIDE SEQUENCE</scope>
    <source>
        <strain evidence="3">JCM 30710</strain>
    </source>
</reference>
<dbReference type="Proteomes" id="UP000679179">
    <property type="component" value="Unassembled WGS sequence"/>
</dbReference>
<dbReference type="RefSeq" id="WP_212902426.1">
    <property type="nucleotide sequence ID" value="NZ_BOPZ01000002.1"/>
</dbReference>
<evidence type="ECO:0000256" key="1">
    <source>
        <dbReference type="SAM" id="Phobius"/>
    </source>
</evidence>
<feature type="transmembrane region" description="Helical" evidence="1">
    <location>
        <begin position="5"/>
        <end position="26"/>
    </location>
</feature>
<protein>
    <recommendedName>
        <fullName evidence="2">LiaF transmembrane domain-containing protein</fullName>
    </recommendedName>
</protein>
<dbReference type="EMBL" id="BOPZ01000002">
    <property type="protein sequence ID" value="GIM27669.1"/>
    <property type="molecule type" value="Genomic_DNA"/>
</dbReference>
<sequence>MKRKIFLGSIFIIVGIGLLLQQIGFWDFGQVISTWWPLILIAVGVGNLFADSDSKTLGIILILLGAWFQMRELNIITHSIIRYFWPLLIIAIGISILLPRGSRNLDYKFSGKETTEDLVDNITLFSGVKTRNISKNFRGGSLTAIFGGIDMDLKDANISSGNASLNITVAFGGIDISVPPGWKVVVKGIPIFGGWSNKTNNINYVNLEGPVLTINCFVIFGGVDVKN</sequence>
<gene>
    <name evidence="3" type="ORF">CPJCM30710_03350</name>
</gene>
<evidence type="ECO:0000259" key="2">
    <source>
        <dbReference type="Pfam" id="PF22570"/>
    </source>
</evidence>
<dbReference type="InterPro" id="IPR054331">
    <property type="entry name" value="LiaF_TM"/>
</dbReference>
<name>A0A919RWM5_9CLOT</name>
<feature type="transmembrane region" description="Helical" evidence="1">
    <location>
        <begin position="80"/>
        <end position="98"/>
    </location>
</feature>
<dbReference type="AlphaFoldDB" id="A0A919RWM5"/>
<comment type="caution">
    <text evidence="3">The sequence shown here is derived from an EMBL/GenBank/DDBJ whole genome shotgun (WGS) entry which is preliminary data.</text>
</comment>
<dbReference type="PANTHER" id="PTHR40763">
    <property type="entry name" value="MEMBRANE PROTEIN-RELATED"/>
    <property type="match status" value="1"/>
</dbReference>
<dbReference type="Pfam" id="PF22570">
    <property type="entry name" value="LiaF-TM"/>
    <property type="match status" value="1"/>
</dbReference>
<keyword evidence="1" id="KW-0812">Transmembrane</keyword>
<keyword evidence="1" id="KW-0472">Membrane</keyword>
<organism evidence="3 4">
    <name type="scientific">Clostridium polyendosporum</name>
    <dbReference type="NCBI Taxonomy" id="69208"/>
    <lineage>
        <taxon>Bacteria</taxon>
        <taxon>Bacillati</taxon>
        <taxon>Bacillota</taxon>
        <taxon>Clostridia</taxon>
        <taxon>Eubacteriales</taxon>
        <taxon>Clostridiaceae</taxon>
        <taxon>Clostridium</taxon>
    </lineage>
</organism>
<evidence type="ECO:0000313" key="4">
    <source>
        <dbReference type="Proteomes" id="UP000679179"/>
    </source>
</evidence>
<feature type="domain" description="LiaF transmembrane" evidence="2">
    <location>
        <begin position="6"/>
        <end position="101"/>
    </location>
</feature>
<evidence type="ECO:0000313" key="3">
    <source>
        <dbReference type="EMBL" id="GIM27669.1"/>
    </source>
</evidence>
<accession>A0A919RWM5</accession>
<proteinExistence type="predicted"/>
<dbReference type="PANTHER" id="PTHR40763:SF5">
    <property type="entry name" value="MEMBRANE PROTEIN"/>
    <property type="match status" value="1"/>
</dbReference>
<keyword evidence="4" id="KW-1185">Reference proteome</keyword>
<feature type="transmembrane region" description="Helical" evidence="1">
    <location>
        <begin position="57"/>
        <end position="74"/>
    </location>
</feature>